<dbReference type="Proteomes" id="UP000004793">
    <property type="component" value="Chromosome"/>
</dbReference>
<feature type="domain" description="ATP-dependent DNA ligase family profile" evidence="3">
    <location>
        <begin position="374"/>
        <end position="471"/>
    </location>
</feature>
<gene>
    <name evidence="4" type="ordered locus">CSE_15440</name>
</gene>
<keyword evidence="2" id="KW-0436">Ligase</keyword>
<dbReference type="PANTHER" id="PTHR45674:SF4">
    <property type="entry name" value="DNA LIGASE 1"/>
    <property type="match status" value="1"/>
</dbReference>
<sequence>MEDTDFIESDVRLFYEILSHENESEIRLINVGVYPIVKIVKGVEKFVSVAREYNDKSNVYTVLRERRPNFKGSARAEDIIKVQIIALDFDPIREKEYPSNDDELKRAVDVATKIAEDFEKKGFLMPHIAATGNGAALYFKIEAIPITSDSRTYITELLQRFEEYVRSEYKALLHKNEVRLDNMYDLPRIGRVIGTKNIKGTETKDRPHRVSRFLYVNTPLRNDKNLFDFIKSLSKKPYVILEEMVSYEPLKLSKKPPSSQQSLHSEQKMASTTEQTLIFEGSPVYPMQPIPYFGEVLVGNWIWEYKVDGFRLQIIKNDGKIYYFGRRLEKNPDWTEKLNKVIPFESFRNLPDKSMLDAELYSTIGRRGVPSVFANNGKAAPIIYVFDVIFYAGTFVGNLPLSKRKEMLNSIEFLPPIFVLPYFKVENLENHLKEAISKGFEGIVIKELNSKYEVGFDAPIATQWWRKIKPK</sequence>
<dbReference type="InterPro" id="IPR050191">
    <property type="entry name" value="ATP-dep_DNA_ligase"/>
</dbReference>
<evidence type="ECO:0000313" key="5">
    <source>
        <dbReference type="Proteomes" id="UP000004793"/>
    </source>
</evidence>
<organism evidence="4 5">
    <name type="scientific">Caldisericum exile (strain DSM 21853 / NBRC 104410 / AZM16c01)</name>
    <dbReference type="NCBI Taxonomy" id="511051"/>
    <lineage>
        <taxon>Bacteria</taxon>
        <taxon>Pseudomonadati</taxon>
        <taxon>Caldisericota/Cryosericota group</taxon>
        <taxon>Caldisericota</taxon>
        <taxon>Caldisericia</taxon>
        <taxon>Caldisericales</taxon>
        <taxon>Caldisericaceae</taxon>
        <taxon>Caldisericum</taxon>
    </lineage>
</organism>
<dbReference type="GO" id="GO:0005524">
    <property type="term" value="F:ATP binding"/>
    <property type="evidence" value="ECO:0007669"/>
    <property type="project" value="InterPro"/>
</dbReference>
<dbReference type="GO" id="GO:0006310">
    <property type="term" value="P:DNA recombination"/>
    <property type="evidence" value="ECO:0007669"/>
    <property type="project" value="InterPro"/>
</dbReference>
<proteinExistence type="inferred from homology"/>
<dbReference type="KEGG" id="cex:CSE_15440"/>
<evidence type="ECO:0000256" key="2">
    <source>
        <dbReference type="ARBA" id="ARBA00022598"/>
    </source>
</evidence>
<dbReference type="GO" id="GO:0006281">
    <property type="term" value="P:DNA repair"/>
    <property type="evidence" value="ECO:0007669"/>
    <property type="project" value="InterPro"/>
</dbReference>
<evidence type="ECO:0000259" key="3">
    <source>
        <dbReference type="PROSITE" id="PS50160"/>
    </source>
</evidence>
<dbReference type="OrthoDB" id="9802472at2"/>
<dbReference type="GO" id="GO:0003910">
    <property type="term" value="F:DNA ligase (ATP) activity"/>
    <property type="evidence" value="ECO:0007669"/>
    <property type="project" value="InterPro"/>
</dbReference>
<dbReference type="PROSITE" id="PS50160">
    <property type="entry name" value="DNA_LIGASE_A3"/>
    <property type="match status" value="1"/>
</dbReference>
<dbReference type="Pfam" id="PF01068">
    <property type="entry name" value="DNA_ligase_A_M"/>
    <property type="match status" value="1"/>
</dbReference>
<dbReference type="EMBL" id="AP012051">
    <property type="protein sequence ID" value="BAL81670.1"/>
    <property type="molecule type" value="Genomic_DNA"/>
</dbReference>
<dbReference type="SUPFAM" id="SSF56091">
    <property type="entry name" value="DNA ligase/mRNA capping enzyme, catalytic domain"/>
    <property type="match status" value="1"/>
</dbReference>
<dbReference type="RefSeq" id="WP_014454065.1">
    <property type="nucleotide sequence ID" value="NC_017096.1"/>
</dbReference>
<keyword evidence="5" id="KW-1185">Reference proteome</keyword>
<comment type="similarity">
    <text evidence="1">Belongs to the ATP-dependent DNA ligase family.</text>
</comment>
<dbReference type="Gene3D" id="3.30.470.30">
    <property type="entry name" value="DNA ligase/mRNA capping enzyme"/>
    <property type="match status" value="1"/>
</dbReference>
<dbReference type="PANTHER" id="PTHR45674">
    <property type="entry name" value="DNA LIGASE 1/3 FAMILY MEMBER"/>
    <property type="match status" value="1"/>
</dbReference>
<protein>
    <recommendedName>
        <fullName evidence="3">ATP-dependent DNA ligase family profile domain-containing protein</fullName>
    </recommendedName>
</protein>
<accession>A0A7U6GFZ0</accession>
<name>A0A7U6GFZ0_CALEA</name>
<reference evidence="4 5" key="1">
    <citation type="submission" date="2011-01" db="EMBL/GenBank/DDBJ databases">
        <title>Whole genome sequence of Caldisericum exile AZM16c01.</title>
        <authorList>
            <person name="Narita-Yamada S."/>
            <person name="Kawakoshi A."/>
            <person name="Nakamura S."/>
            <person name="Sasagawa M."/>
            <person name="Fukada J."/>
            <person name="Sekine M."/>
            <person name="Kato Y."/>
            <person name="Fukai R."/>
            <person name="Sasaki K."/>
            <person name="Hanamaki A."/>
            <person name="Narita H."/>
            <person name="Konno Y."/>
            <person name="Mori K."/>
            <person name="Yamazaki S."/>
            <person name="Suzuki K."/>
            <person name="Fujita N."/>
        </authorList>
    </citation>
    <scope>NUCLEOTIDE SEQUENCE [LARGE SCALE GENOMIC DNA]</scope>
    <source>
        <strain evidence="5">DSM 21853 / NBRC 104410 / AZM16c01</strain>
    </source>
</reference>
<dbReference type="AlphaFoldDB" id="A0A7U6GFZ0"/>
<evidence type="ECO:0000313" key="4">
    <source>
        <dbReference type="EMBL" id="BAL81670.1"/>
    </source>
</evidence>
<evidence type="ECO:0000256" key="1">
    <source>
        <dbReference type="ARBA" id="ARBA00007572"/>
    </source>
</evidence>
<dbReference type="InterPro" id="IPR012310">
    <property type="entry name" value="DNA_ligase_ATP-dep_cent"/>
</dbReference>